<reference evidence="1 2" key="1">
    <citation type="submission" date="2014-07" db="EMBL/GenBank/DDBJ databases">
        <title>Genomic and transcriptomic analysis on Apis cerana provide comprehensive insights into honey bee biology.</title>
        <authorList>
            <person name="Diao Q."/>
            <person name="Sun L."/>
            <person name="Zheng H."/>
            <person name="Zheng H."/>
            <person name="Xu S."/>
            <person name="Wang S."/>
            <person name="Zeng Z."/>
            <person name="Hu F."/>
            <person name="Su S."/>
            <person name="Wu J."/>
        </authorList>
    </citation>
    <scope>NUCLEOTIDE SEQUENCE [LARGE SCALE GENOMIC DNA]</scope>
    <source>
        <tissue evidence="1">Pupae without intestine</tissue>
    </source>
</reference>
<dbReference type="EMBL" id="KZ288488">
    <property type="protein sequence ID" value="PBC25219.1"/>
    <property type="molecule type" value="Genomic_DNA"/>
</dbReference>
<gene>
    <name evidence="1" type="ORF">APICC_05240</name>
</gene>
<evidence type="ECO:0000313" key="1">
    <source>
        <dbReference type="EMBL" id="PBC25219.1"/>
    </source>
</evidence>
<evidence type="ECO:0000313" key="2">
    <source>
        <dbReference type="Proteomes" id="UP000242457"/>
    </source>
</evidence>
<name>A0A2A3E256_APICC</name>
<dbReference type="Proteomes" id="UP000242457">
    <property type="component" value="Unassembled WGS sequence"/>
</dbReference>
<sequence>MQIEALLIKNDLCNMQMVIQRSWKNKNRTEQKKIEERVKKIKKPRPIERMRDLKINMAKIRKYIYIQECHQKLTLLKQFMLSEII</sequence>
<protein>
    <submittedName>
        <fullName evidence="1">Uncharacterized protein</fullName>
    </submittedName>
</protein>
<keyword evidence="2" id="KW-1185">Reference proteome</keyword>
<dbReference type="AlphaFoldDB" id="A0A2A3E256"/>
<proteinExistence type="predicted"/>
<accession>A0A2A3E256</accession>
<organism evidence="1 2">
    <name type="scientific">Apis cerana cerana</name>
    <name type="common">Oriental honeybee</name>
    <dbReference type="NCBI Taxonomy" id="94128"/>
    <lineage>
        <taxon>Eukaryota</taxon>
        <taxon>Metazoa</taxon>
        <taxon>Ecdysozoa</taxon>
        <taxon>Arthropoda</taxon>
        <taxon>Hexapoda</taxon>
        <taxon>Insecta</taxon>
        <taxon>Pterygota</taxon>
        <taxon>Neoptera</taxon>
        <taxon>Endopterygota</taxon>
        <taxon>Hymenoptera</taxon>
        <taxon>Apocrita</taxon>
        <taxon>Aculeata</taxon>
        <taxon>Apoidea</taxon>
        <taxon>Anthophila</taxon>
        <taxon>Apidae</taxon>
        <taxon>Apis</taxon>
    </lineage>
</organism>